<keyword evidence="1" id="KW-0175">Coiled coil</keyword>
<sequence>MNTQKIENLEAEIVEYNSEITALEAKIEEYKSEIRDRRQMILALRQEDANAERVKAVAAAKLVRVDDYFGEQMAEVKLVQTHAGREVEYSGRRSYDKKMITVGKAWDVLLGDEVIGTLEYRMFTREDRTPGRMYVNSRWESPGWGYTEGARHTGRQWEARSKKDALERIVRAHTRKP</sequence>
<dbReference type="EMBL" id="MH271292">
    <property type="protein sequence ID" value="AWY04506.1"/>
    <property type="molecule type" value="Genomic_DNA"/>
</dbReference>
<protein>
    <submittedName>
        <fullName evidence="2">Uncharacterized protein</fullName>
    </submittedName>
</protein>
<name>A0A2Z4Q3G2_9CAUD</name>
<dbReference type="Proteomes" id="UP000251068">
    <property type="component" value="Segment"/>
</dbReference>
<proteinExistence type="predicted"/>
<evidence type="ECO:0000313" key="3">
    <source>
        <dbReference type="Proteomes" id="UP000251068"/>
    </source>
</evidence>
<feature type="coiled-coil region" evidence="1">
    <location>
        <begin position="6"/>
        <end position="47"/>
    </location>
</feature>
<accession>A0A2Z4Q3G2</accession>
<organism evidence="2 3">
    <name type="scientific">Microbacterium phage AnnaSerena</name>
    <dbReference type="NCBI Taxonomy" id="2201432"/>
    <lineage>
        <taxon>Viruses</taxon>
        <taxon>Duplodnaviria</taxon>
        <taxon>Heunggongvirae</taxon>
        <taxon>Uroviricota</taxon>
        <taxon>Caudoviricetes</taxon>
        <taxon>Krampusvirus</taxon>
        <taxon>Krampusvirus krampus</taxon>
    </lineage>
</organism>
<gene>
    <name evidence="2" type="primary">50</name>
    <name evidence="2" type="ORF">SEA_ANNASERENA_50</name>
</gene>
<reference evidence="2 3" key="1">
    <citation type="submission" date="2018-04" db="EMBL/GenBank/DDBJ databases">
        <authorList>
            <person name="Harrington T."/>
            <person name="Washburn E."/>
            <person name="Bricker J."/>
            <person name="McKinney A."/>
            <person name="Betsko A.J."/>
            <person name="Garlena R.A."/>
            <person name="Russell D.A."/>
            <person name="Pope W.A."/>
            <person name="Jacobs-Sera D."/>
            <person name="Hatfull G.F."/>
        </authorList>
    </citation>
    <scope>NUCLEOTIDE SEQUENCE [LARGE SCALE GENOMIC DNA]</scope>
</reference>
<evidence type="ECO:0000256" key="1">
    <source>
        <dbReference type="SAM" id="Coils"/>
    </source>
</evidence>
<evidence type="ECO:0000313" key="2">
    <source>
        <dbReference type="EMBL" id="AWY04506.1"/>
    </source>
</evidence>